<reference evidence="3" key="1">
    <citation type="submission" date="2012-12" db="EMBL/GenBank/DDBJ databases">
        <authorList>
            <person name="Hellsten U."/>
            <person name="Grimwood J."/>
            <person name="Chapman J.A."/>
            <person name="Shapiro H."/>
            <person name="Aerts A."/>
            <person name="Otillar R.P."/>
            <person name="Terry A.Y."/>
            <person name="Boore J.L."/>
            <person name="Simakov O."/>
            <person name="Marletaz F."/>
            <person name="Cho S.-J."/>
            <person name="Edsinger-Gonzales E."/>
            <person name="Havlak P."/>
            <person name="Kuo D.-H."/>
            <person name="Larsson T."/>
            <person name="Lv J."/>
            <person name="Arendt D."/>
            <person name="Savage R."/>
            <person name="Osoegawa K."/>
            <person name="de Jong P."/>
            <person name="Lindberg D.R."/>
            <person name="Seaver E.C."/>
            <person name="Weisblat D.A."/>
            <person name="Putnam N.H."/>
            <person name="Grigoriev I.V."/>
            <person name="Rokhsar D.S."/>
        </authorList>
    </citation>
    <scope>NUCLEOTIDE SEQUENCE</scope>
    <source>
        <strain evidence="3">I ESC-2004</strain>
    </source>
</reference>
<evidence type="ECO:0000313" key="1">
    <source>
        <dbReference type="EMBL" id="ELU02845.1"/>
    </source>
</evidence>
<gene>
    <name evidence="1" type="ORF">CAPTEDRAFT_210670</name>
</gene>
<organism evidence="1">
    <name type="scientific">Capitella teleta</name>
    <name type="common">Polychaete worm</name>
    <dbReference type="NCBI Taxonomy" id="283909"/>
    <lineage>
        <taxon>Eukaryota</taxon>
        <taxon>Metazoa</taxon>
        <taxon>Spiralia</taxon>
        <taxon>Lophotrochozoa</taxon>
        <taxon>Annelida</taxon>
        <taxon>Polychaeta</taxon>
        <taxon>Sedentaria</taxon>
        <taxon>Scolecida</taxon>
        <taxon>Capitellidae</taxon>
        <taxon>Capitella</taxon>
    </lineage>
</organism>
<name>R7U910_CAPTE</name>
<reference evidence="1 3" key="2">
    <citation type="journal article" date="2013" name="Nature">
        <title>Insights into bilaterian evolution from three spiralian genomes.</title>
        <authorList>
            <person name="Simakov O."/>
            <person name="Marletaz F."/>
            <person name="Cho S.J."/>
            <person name="Edsinger-Gonzales E."/>
            <person name="Havlak P."/>
            <person name="Hellsten U."/>
            <person name="Kuo D.H."/>
            <person name="Larsson T."/>
            <person name="Lv J."/>
            <person name="Arendt D."/>
            <person name="Savage R."/>
            <person name="Osoegawa K."/>
            <person name="de Jong P."/>
            <person name="Grimwood J."/>
            <person name="Chapman J.A."/>
            <person name="Shapiro H."/>
            <person name="Aerts A."/>
            <person name="Otillar R.P."/>
            <person name="Terry A.Y."/>
            <person name="Boore J.L."/>
            <person name="Grigoriev I.V."/>
            <person name="Lindberg D.R."/>
            <person name="Seaver E.C."/>
            <person name="Weisblat D.A."/>
            <person name="Putnam N.H."/>
            <person name="Rokhsar D.S."/>
        </authorList>
    </citation>
    <scope>NUCLEOTIDE SEQUENCE</scope>
    <source>
        <strain evidence="1 3">I ESC-2004</strain>
    </source>
</reference>
<dbReference type="Proteomes" id="UP000014760">
    <property type="component" value="Unassembled WGS sequence"/>
</dbReference>
<sequence length="311" mass="35112">MTYVVEVQCRLCGKHIDQLKSDEHVKGKITDEVEVYISGSENVKKPNIVRHLTGRVHEAIMQYEKLLKLNPDPGSLSKPSSQPEGADYVPPAQPRINSALRQVSWSAYEKLFKTAYRVAVDGLPLKAFTSMVKLQKENGIQLLQGCDCPQWAAEMIGIIAEQERLFLKDILTKASAFSVLTDGSQARKTRSENDSPWGTGIYSGVLIRLKGEEEDKDADESDTLERPWVVTIHCISHRFELAVKDSLLNKTLNMTTWEVREFLISLCYLFKKSPKLSRHQKATEGTVPCKMKIARVVLRAGRSFGFGFRIR</sequence>
<reference evidence="2" key="3">
    <citation type="submission" date="2015-06" db="UniProtKB">
        <authorList>
            <consortium name="EnsemblMetazoa"/>
        </authorList>
    </citation>
    <scope>IDENTIFICATION</scope>
</reference>
<dbReference type="HOGENOM" id="CLU_895016_0_0_1"/>
<dbReference type="OrthoDB" id="10619290at2759"/>
<dbReference type="PANTHER" id="PTHR46880:SF5">
    <property type="entry name" value="DUF4371 DOMAIN-CONTAINING PROTEIN"/>
    <property type="match status" value="1"/>
</dbReference>
<dbReference type="EMBL" id="AMQN01008660">
    <property type="status" value="NOT_ANNOTATED_CDS"/>
    <property type="molecule type" value="Genomic_DNA"/>
</dbReference>
<protein>
    <recommendedName>
        <fullName evidence="4">DUF4371 domain-containing protein</fullName>
    </recommendedName>
</protein>
<dbReference type="EMBL" id="KB303698">
    <property type="protein sequence ID" value="ELU02845.1"/>
    <property type="molecule type" value="Genomic_DNA"/>
</dbReference>
<evidence type="ECO:0000313" key="3">
    <source>
        <dbReference type="Proteomes" id="UP000014760"/>
    </source>
</evidence>
<keyword evidence="3" id="KW-1185">Reference proteome</keyword>
<accession>R7U910</accession>
<dbReference type="PANTHER" id="PTHR46880">
    <property type="entry name" value="RAS-ASSOCIATING DOMAIN-CONTAINING PROTEIN"/>
    <property type="match status" value="1"/>
</dbReference>
<evidence type="ECO:0000313" key="2">
    <source>
        <dbReference type="EnsemblMetazoa" id="CapteP210670"/>
    </source>
</evidence>
<evidence type="ECO:0008006" key="4">
    <source>
        <dbReference type="Google" id="ProtNLM"/>
    </source>
</evidence>
<proteinExistence type="predicted"/>
<dbReference type="AlphaFoldDB" id="R7U910"/>
<dbReference type="EnsemblMetazoa" id="CapteT210670">
    <property type="protein sequence ID" value="CapteP210670"/>
    <property type="gene ID" value="CapteG210670"/>
</dbReference>
<dbReference type="STRING" id="283909.R7U910"/>